<name>A0A3S0J9A7_9BACT</name>
<dbReference type="AlphaFoldDB" id="A0A3S0J9A7"/>
<evidence type="ECO:0000313" key="1">
    <source>
        <dbReference type="EMBL" id="RTQ48907.1"/>
    </source>
</evidence>
<dbReference type="EMBL" id="RXOF01000008">
    <property type="protein sequence ID" value="RTQ48907.1"/>
    <property type="molecule type" value="Genomic_DNA"/>
</dbReference>
<gene>
    <name evidence="1" type="ORF">EJV47_15035</name>
</gene>
<accession>A0A3S0J9A7</accession>
<organism evidence="1 2">
    <name type="scientific">Hymenobacter gummosus</name>
    <dbReference type="NCBI Taxonomy" id="1776032"/>
    <lineage>
        <taxon>Bacteria</taxon>
        <taxon>Pseudomonadati</taxon>
        <taxon>Bacteroidota</taxon>
        <taxon>Cytophagia</taxon>
        <taxon>Cytophagales</taxon>
        <taxon>Hymenobacteraceae</taxon>
        <taxon>Hymenobacter</taxon>
    </lineage>
</organism>
<dbReference type="OrthoDB" id="880658at2"/>
<evidence type="ECO:0000313" key="2">
    <source>
        <dbReference type="Proteomes" id="UP000282184"/>
    </source>
</evidence>
<comment type="caution">
    <text evidence="1">The sequence shown here is derived from an EMBL/GenBank/DDBJ whole genome shotgun (WGS) entry which is preliminary data.</text>
</comment>
<reference evidence="1 2" key="1">
    <citation type="submission" date="2018-12" db="EMBL/GenBank/DDBJ databases">
        <title>Hymenobacter gummosus sp. nov., isolated from a spring.</title>
        <authorList>
            <person name="Nie L."/>
        </authorList>
    </citation>
    <scope>NUCLEOTIDE SEQUENCE [LARGE SCALE GENOMIC DNA]</scope>
    <source>
        <strain evidence="1 2">KCTC 52166</strain>
    </source>
</reference>
<proteinExistence type="predicted"/>
<protein>
    <submittedName>
        <fullName evidence="1">Uncharacterized protein</fullName>
    </submittedName>
</protein>
<dbReference type="RefSeq" id="WP_126693983.1">
    <property type="nucleotide sequence ID" value="NZ_RXOF01000008.1"/>
</dbReference>
<dbReference type="Proteomes" id="UP000282184">
    <property type="component" value="Unassembled WGS sequence"/>
</dbReference>
<sequence length="175" mass="19805">MPGLQLLDSAYAVQGIRLGAAEGSVPWLRPTTNGIGKRWRTTHLYTAQADTLTLARQRVRDVTFWFRGGRYIGAVYMLAKEQKSRAVREQLTRRYGAPRTGQEPNTWYWLGRSTYILYEDASSGPGTIVHVASLDMLNEQVFETTVRREARAALGWQPDSLGMPRQFDSPADKKK</sequence>
<keyword evidence="2" id="KW-1185">Reference proteome</keyword>